<dbReference type="SUPFAM" id="SSF111369">
    <property type="entry name" value="HlyD-like secretion proteins"/>
    <property type="match status" value="1"/>
</dbReference>
<keyword evidence="2" id="KW-0472">Membrane</keyword>
<gene>
    <name evidence="4" type="ORF">M2A_1927</name>
</gene>
<feature type="coiled-coil region" evidence="1">
    <location>
        <begin position="165"/>
        <end position="192"/>
    </location>
</feature>
<evidence type="ECO:0000256" key="1">
    <source>
        <dbReference type="SAM" id="Coils"/>
    </source>
</evidence>
<name>A0A081BBL0_9HYPH</name>
<keyword evidence="2" id="KW-1133">Transmembrane helix</keyword>
<evidence type="ECO:0000259" key="3">
    <source>
        <dbReference type="Pfam" id="PF25973"/>
    </source>
</evidence>
<dbReference type="RefSeq" id="WP_045446436.1">
    <property type="nucleotide sequence ID" value="NZ_BBIO01000009.1"/>
</dbReference>
<dbReference type="Gene3D" id="2.40.30.170">
    <property type="match status" value="1"/>
</dbReference>
<protein>
    <submittedName>
        <fullName evidence="4">Secretion protein</fullName>
    </submittedName>
</protein>
<dbReference type="Pfam" id="PF25973">
    <property type="entry name" value="BSH_CzcB"/>
    <property type="match status" value="1"/>
</dbReference>
<dbReference type="Proteomes" id="UP000028702">
    <property type="component" value="Unassembled WGS sequence"/>
</dbReference>
<reference evidence="4 5" key="1">
    <citation type="submission" date="2014-07" db="EMBL/GenBank/DDBJ databases">
        <title>Tepidicaulis marinum gen. nov., sp. nov., a novel marine bacterium denitrifying nitrate to nitrous oxide strictly under microaerobic conditions.</title>
        <authorList>
            <person name="Takeuchi M."/>
            <person name="Yamagishi T."/>
            <person name="Kamagata Y."/>
            <person name="Oshima K."/>
            <person name="Hattori M."/>
            <person name="Katayama T."/>
            <person name="Hanada S."/>
            <person name="Tamaki H."/>
            <person name="Marumo K."/>
            <person name="Maeda H."/>
            <person name="Nedachi M."/>
            <person name="Iwasaki W."/>
            <person name="Suwa Y."/>
            <person name="Sakata S."/>
        </authorList>
    </citation>
    <scope>NUCLEOTIDE SEQUENCE [LARGE SCALE GENOMIC DNA]</scope>
    <source>
        <strain evidence="4 5">MA2</strain>
    </source>
</reference>
<feature type="coiled-coil region" evidence="1">
    <location>
        <begin position="85"/>
        <end position="133"/>
    </location>
</feature>
<dbReference type="FunFam" id="2.40.50.100:FF:000077">
    <property type="entry name" value="Glycoside hydrolase family 43"/>
    <property type="match status" value="1"/>
</dbReference>
<dbReference type="GO" id="GO:0005886">
    <property type="term" value="C:plasma membrane"/>
    <property type="evidence" value="ECO:0007669"/>
    <property type="project" value="TreeGrafter"/>
</dbReference>
<proteinExistence type="predicted"/>
<dbReference type="Gene3D" id="2.40.50.100">
    <property type="match status" value="1"/>
</dbReference>
<keyword evidence="2" id="KW-0812">Transmembrane</keyword>
<evidence type="ECO:0000313" key="5">
    <source>
        <dbReference type="Proteomes" id="UP000028702"/>
    </source>
</evidence>
<dbReference type="InterPro" id="IPR058647">
    <property type="entry name" value="BSH_CzcB-like"/>
</dbReference>
<dbReference type="Gene3D" id="1.10.287.470">
    <property type="entry name" value="Helix hairpin bin"/>
    <property type="match status" value="1"/>
</dbReference>
<dbReference type="EMBL" id="BBIO01000009">
    <property type="protein sequence ID" value="GAK45428.1"/>
    <property type="molecule type" value="Genomic_DNA"/>
</dbReference>
<evidence type="ECO:0000313" key="4">
    <source>
        <dbReference type="EMBL" id="GAK45428.1"/>
    </source>
</evidence>
<comment type="caution">
    <text evidence="4">The sequence shown here is derived from an EMBL/GenBank/DDBJ whole genome shotgun (WGS) entry which is preliminary data.</text>
</comment>
<dbReference type="AlphaFoldDB" id="A0A081BBL0"/>
<dbReference type="PANTHER" id="PTHR30438:SF2">
    <property type="entry name" value="MEMBRANE PROTEIN"/>
    <property type="match status" value="1"/>
</dbReference>
<feature type="domain" description="CzcB-like barrel-sandwich hybrid" evidence="3">
    <location>
        <begin position="54"/>
        <end position="219"/>
    </location>
</feature>
<feature type="transmembrane region" description="Helical" evidence="2">
    <location>
        <begin position="12"/>
        <end position="31"/>
    </location>
</feature>
<evidence type="ECO:0000256" key="2">
    <source>
        <dbReference type="SAM" id="Phobius"/>
    </source>
</evidence>
<keyword evidence="1" id="KW-0175">Coiled coil</keyword>
<sequence>MSRLTDGLNKWLIAALLCAVIVGGAGIYWWLESRNSVPEGIAWGNGRIEADETDIATKYAGRVAEILVDEGDMVEAGQLLARMDTEELQAQIRQAEAEIRRLRQVRSEAEAQIARLESELSLAERELERALILFGKGHVSEERVDQRRTARDGAKAALDQGKAGLGNAQEAVLSAMANLDRLNAQLKEAALTAPTSGRVLYRLAEPGEVLAGGGKVLTLLDVTDVYMTIFLPTSEAGRVAIGGEARIILDAAPDYVVPAHVSFVSAQAQFTPKEVETRSEREKLMFRVKVRIPRELLTQYMTQVKTGLPGVAYVKLDRTMAWPDSLTVRLPE</sequence>
<accession>A0A081BBL0</accession>
<organism evidence="4 5">
    <name type="scientific">Tepidicaulis marinus</name>
    <dbReference type="NCBI Taxonomy" id="1333998"/>
    <lineage>
        <taxon>Bacteria</taxon>
        <taxon>Pseudomonadati</taxon>
        <taxon>Pseudomonadota</taxon>
        <taxon>Alphaproteobacteria</taxon>
        <taxon>Hyphomicrobiales</taxon>
        <taxon>Parvibaculaceae</taxon>
        <taxon>Tepidicaulis</taxon>
    </lineage>
</organism>
<dbReference type="PANTHER" id="PTHR30438">
    <property type="entry name" value="36 KDA ANTIGEN-RELATED"/>
    <property type="match status" value="1"/>
</dbReference>
<dbReference type="eggNOG" id="COG1566">
    <property type="taxonomic scope" value="Bacteria"/>
</dbReference>
<dbReference type="STRING" id="1333998.M2A_1927"/>
<keyword evidence="5" id="KW-1185">Reference proteome</keyword>